<evidence type="ECO:0000256" key="1">
    <source>
        <dbReference type="ARBA" id="ARBA00022729"/>
    </source>
</evidence>
<accession>A0ABT1HBZ7</accession>
<proteinExistence type="predicted"/>
<dbReference type="PROSITE" id="PS51257">
    <property type="entry name" value="PROKAR_LIPOPROTEIN"/>
    <property type="match status" value="1"/>
</dbReference>
<name>A0ABT1HBZ7_9NOCA</name>
<evidence type="ECO:0000313" key="3">
    <source>
        <dbReference type="EMBL" id="MCP2175714.1"/>
    </source>
</evidence>
<reference evidence="3 4" key="1">
    <citation type="submission" date="2022-06" db="EMBL/GenBank/DDBJ databases">
        <title>Genomic Encyclopedia of Archaeal and Bacterial Type Strains, Phase II (KMG-II): from individual species to whole genera.</title>
        <authorList>
            <person name="Goeker M."/>
        </authorList>
    </citation>
    <scope>NUCLEOTIDE SEQUENCE [LARGE SCALE GENOMIC DNA]</scope>
    <source>
        <strain evidence="3 4">DSM 44693</strain>
    </source>
</reference>
<dbReference type="Gene3D" id="2.60.40.1650">
    <property type="entry name" value="Porin MspA (Ig-like beta-sandwich domain)"/>
    <property type="match status" value="1"/>
</dbReference>
<organism evidence="3 4">
    <name type="scientific">Williamsia maris</name>
    <dbReference type="NCBI Taxonomy" id="72806"/>
    <lineage>
        <taxon>Bacteria</taxon>
        <taxon>Bacillati</taxon>
        <taxon>Actinomycetota</taxon>
        <taxon>Actinomycetes</taxon>
        <taxon>Mycobacteriales</taxon>
        <taxon>Nocardiaceae</taxon>
        <taxon>Williamsia</taxon>
    </lineage>
</organism>
<dbReference type="Pfam" id="PF09203">
    <property type="entry name" value="MspA"/>
    <property type="match status" value="1"/>
</dbReference>
<dbReference type="EMBL" id="JAMTCJ010000002">
    <property type="protein sequence ID" value="MCP2175714.1"/>
    <property type="molecule type" value="Genomic_DNA"/>
</dbReference>
<dbReference type="InterPro" id="IPR036435">
    <property type="entry name" value="Leukocidin/porin_MspA_sf"/>
</dbReference>
<evidence type="ECO:0000313" key="4">
    <source>
        <dbReference type="Proteomes" id="UP001206895"/>
    </source>
</evidence>
<dbReference type="InterPro" id="IPR015286">
    <property type="entry name" value="Porin_fam_mycobact-type"/>
</dbReference>
<dbReference type="SUPFAM" id="SSF56959">
    <property type="entry name" value="Leukocidin-like"/>
    <property type="match status" value="1"/>
</dbReference>
<dbReference type="Gene3D" id="2.10.300.10">
    <property type="entry name" value="Porin MspA ribbon domain"/>
    <property type="match status" value="1"/>
</dbReference>
<keyword evidence="1 2" id="KW-0732">Signal</keyword>
<comment type="caution">
    <text evidence="3">The sequence shown here is derived from an EMBL/GenBank/DDBJ whole genome shotgun (WGS) entry which is preliminary data.</text>
</comment>
<feature type="chain" id="PRO_5047135849" evidence="2">
    <location>
        <begin position="31"/>
        <end position="215"/>
    </location>
</feature>
<keyword evidence="4" id="KW-1185">Reference proteome</keyword>
<feature type="signal peptide" evidence="2">
    <location>
        <begin position="1"/>
        <end position="30"/>
    </location>
</feature>
<evidence type="ECO:0000256" key="2">
    <source>
        <dbReference type="SAM" id="SignalP"/>
    </source>
</evidence>
<protein>
    <submittedName>
        <fullName evidence="3">MspA protein</fullName>
    </submittedName>
</protein>
<sequence length="215" mass="21695">MVTVRCIAGLTGVVVACGLLPVSSMGIAGASPAKSTFSDRSVSRTTDDGWTVTASKARERVRSVPPLNQSPWSREGFLSLKASGRISGTGSSPVSAGTVTGGFQVGCNTDVTSGATVGIAGGPNATLNISYPPALGVGANLQPSISSTLKPGTITDVALGTKRLTAASGSITVDDVHIRVDGCLGPVTLRAYVTVAVSTPLNDDTVNVYGLPHRL</sequence>
<gene>
    <name evidence="3" type="ORF">LX13_001533</name>
</gene>
<dbReference type="Proteomes" id="UP001206895">
    <property type="component" value="Unassembled WGS sequence"/>
</dbReference>